<dbReference type="RefSeq" id="XP_016247606.1">
    <property type="nucleotide sequence ID" value="XM_016394187.1"/>
</dbReference>
<accession>A0A0D2CAB6</accession>
<evidence type="ECO:0000313" key="3">
    <source>
        <dbReference type="Proteomes" id="UP000054466"/>
    </source>
</evidence>
<gene>
    <name evidence="2" type="ORF">PV07_07131</name>
</gene>
<keyword evidence="3" id="KW-1185">Reference proteome</keyword>
<dbReference type="OrthoDB" id="3026777at2759"/>
<dbReference type="Proteomes" id="UP000054466">
    <property type="component" value="Unassembled WGS sequence"/>
</dbReference>
<dbReference type="GeneID" id="27346325"/>
<dbReference type="HOGENOM" id="CLU_278973_0_0_1"/>
<sequence length="1043" mass="117290">MMNPQVPPTGQSSIVPSKNALRALRRLALSSPILVASTLGGVCGIATLNYEVNRRVRLAEQALESKKIIRALSHGRGVNQLSAMIGAAERGEDFTLSTRSTKRKKKTSTRDFSAVALQEYSEPTHEITPEHLHPEAELQYVPFKQFSPVSREASRPTRTADTVEAHPNGVHGMAVEKILKASKVPHKLPNYRISTQPKQQHKLEADRATDLLQNWFSHVPEESTRKDSDSSTSHWLKRDNAAQRGQTKGPDLYMRRIPLSDLLPVQETPVLDGHDHVHSTPELTVPQSHLHPVDRHGRSPMTEKDSKGKSPPTDRLLDQTDAIPSSDHQNKPTEGTVRGAFHARGERGAYLIAYLDDECIDQALRDLLNDIPQLPWDPVGAESLLPSSPEDFVNHARNVLNPKTLFSLHRFIRPENRKMRRHYQYRRWLAVMRHYTTRPSPLNWTTAEAVYYENRSLFSPKDLNIRPVFDLLQYLLVTDSTSSRVQTILFPDSLQDSADLAEVFQLSTKYLNFFCEDQHTIPECLQETRKVIDIARRRGLSPSQDLIVPVLKALVRSRDLEDADIVLNQLGSMFESVDSLDILSEYTILNACEGNWAAVESSLDKIHGVNKSRIRPVEFARLFQKLLIQHTAQNPALQSFGFIVHAIKYAGLIPTGLISRTLICACVRDRRYDLIAEWARLVKEAFPRVSLGFDLLQGGWTLADTLMEVGASCEEVSKVCLTIAHGCRKNPFGPTFREFTVDIVKSDMVQRLCAPSAPNPAGSVSRDEICAMSLEQLLTLAFDLRNSPATPRAHDAHIEGLKSDIATQMSAIVDLAKTFRGDTKLLFLGNKGQTEIVSKRRGDGDSSQKLRGMGVFKRAFPELFDPDRFNGAGRLTAALVGHYDRREKKGLPVDHAVLGHFITNVGPQHPSETLELIESIYASGYVQGQNGTPFDADVFKKWLYLVSTSGSVTSAAVVLRAVIDSNRHLDWTTHFRVLCEFVAQVESYPNGSFWDERQYPKKPEGGELRSLYEEIKKIWVAASKQRKETFKFPEWKGWEMEIK</sequence>
<feature type="compositionally biased region" description="Basic and acidic residues" evidence="1">
    <location>
        <begin position="220"/>
        <end position="229"/>
    </location>
</feature>
<name>A0A0D2CAB6_9EURO</name>
<evidence type="ECO:0000313" key="2">
    <source>
        <dbReference type="EMBL" id="KIW27390.1"/>
    </source>
</evidence>
<dbReference type="EMBL" id="KN847043">
    <property type="protein sequence ID" value="KIW27390.1"/>
    <property type="molecule type" value="Genomic_DNA"/>
</dbReference>
<organism evidence="2 3">
    <name type="scientific">Cladophialophora immunda</name>
    <dbReference type="NCBI Taxonomy" id="569365"/>
    <lineage>
        <taxon>Eukaryota</taxon>
        <taxon>Fungi</taxon>
        <taxon>Dikarya</taxon>
        <taxon>Ascomycota</taxon>
        <taxon>Pezizomycotina</taxon>
        <taxon>Eurotiomycetes</taxon>
        <taxon>Chaetothyriomycetidae</taxon>
        <taxon>Chaetothyriales</taxon>
        <taxon>Herpotrichiellaceae</taxon>
        <taxon>Cladophialophora</taxon>
    </lineage>
</organism>
<feature type="region of interest" description="Disordered" evidence="1">
    <location>
        <begin position="271"/>
        <end position="338"/>
    </location>
</feature>
<dbReference type="VEuPathDB" id="FungiDB:PV07_07131"/>
<feature type="region of interest" description="Disordered" evidence="1">
    <location>
        <begin position="220"/>
        <end position="252"/>
    </location>
</feature>
<reference evidence="2 3" key="1">
    <citation type="submission" date="2015-01" db="EMBL/GenBank/DDBJ databases">
        <title>The Genome Sequence of Cladophialophora immunda CBS83496.</title>
        <authorList>
            <consortium name="The Broad Institute Genomics Platform"/>
            <person name="Cuomo C."/>
            <person name="de Hoog S."/>
            <person name="Gorbushina A."/>
            <person name="Stielow B."/>
            <person name="Teixiera M."/>
            <person name="Abouelleil A."/>
            <person name="Chapman S.B."/>
            <person name="Priest M."/>
            <person name="Young S.K."/>
            <person name="Wortman J."/>
            <person name="Nusbaum C."/>
            <person name="Birren B."/>
        </authorList>
    </citation>
    <scope>NUCLEOTIDE SEQUENCE [LARGE SCALE GENOMIC DNA]</scope>
    <source>
        <strain evidence="2 3">CBS 83496</strain>
    </source>
</reference>
<dbReference type="AlphaFoldDB" id="A0A0D2CAB6"/>
<evidence type="ECO:0000256" key="1">
    <source>
        <dbReference type="SAM" id="MobiDB-lite"/>
    </source>
</evidence>
<feature type="compositionally biased region" description="Basic and acidic residues" evidence="1">
    <location>
        <begin position="291"/>
        <end position="308"/>
    </location>
</feature>
<proteinExistence type="predicted"/>
<protein>
    <submittedName>
        <fullName evidence="2">Uncharacterized protein</fullName>
    </submittedName>
</protein>
<dbReference type="STRING" id="569365.A0A0D2CAB6"/>